<dbReference type="AlphaFoldDB" id="X0ZBJ7"/>
<protein>
    <submittedName>
        <fullName evidence="1">Uncharacterized protein</fullName>
    </submittedName>
</protein>
<comment type="caution">
    <text evidence="1">The sequence shown here is derived from an EMBL/GenBank/DDBJ whole genome shotgun (WGS) entry which is preliminary data.</text>
</comment>
<proteinExistence type="predicted"/>
<feature type="non-terminal residue" evidence="1">
    <location>
        <position position="167"/>
    </location>
</feature>
<gene>
    <name evidence="1" type="ORF">S01H4_18063</name>
</gene>
<name>X0ZBJ7_9ZZZZ</name>
<dbReference type="EMBL" id="BART01007991">
    <property type="protein sequence ID" value="GAG66925.1"/>
    <property type="molecule type" value="Genomic_DNA"/>
</dbReference>
<evidence type="ECO:0000313" key="1">
    <source>
        <dbReference type="EMBL" id="GAG66925.1"/>
    </source>
</evidence>
<sequence>MVTKSSDVWNAILADTAYAGGGAYGGAPIALQENVLVQGTDTMTAVDDQITVKYPTALPEREAQYGLGAGLYPNKMDTIKIPPGTGTINCWLQTDDWYDLAISGAFGTIMTTFTWHTDNGEEELDHFGCWVEKLVITLEKNKPSLQEVTIRSRSWSAAGAGMTKVAY</sequence>
<organism evidence="1">
    <name type="scientific">marine sediment metagenome</name>
    <dbReference type="NCBI Taxonomy" id="412755"/>
    <lineage>
        <taxon>unclassified sequences</taxon>
        <taxon>metagenomes</taxon>
        <taxon>ecological metagenomes</taxon>
    </lineage>
</organism>
<accession>X0ZBJ7</accession>
<reference evidence="1" key="1">
    <citation type="journal article" date="2014" name="Front. Microbiol.">
        <title>High frequency of phylogenetically diverse reductive dehalogenase-homologous genes in deep subseafloor sedimentary metagenomes.</title>
        <authorList>
            <person name="Kawai M."/>
            <person name="Futagami T."/>
            <person name="Toyoda A."/>
            <person name="Takaki Y."/>
            <person name="Nishi S."/>
            <person name="Hori S."/>
            <person name="Arai W."/>
            <person name="Tsubouchi T."/>
            <person name="Morono Y."/>
            <person name="Uchiyama I."/>
            <person name="Ito T."/>
            <person name="Fujiyama A."/>
            <person name="Inagaki F."/>
            <person name="Takami H."/>
        </authorList>
    </citation>
    <scope>NUCLEOTIDE SEQUENCE</scope>
    <source>
        <strain evidence="1">Expedition CK06-06</strain>
    </source>
</reference>